<dbReference type="InterPro" id="IPR023408">
    <property type="entry name" value="MscS_beta-dom_sf"/>
</dbReference>
<dbReference type="InterPro" id="IPR049142">
    <property type="entry name" value="MS_channel_1st"/>
</dbReference>
<protein>
    <submittedName>
        <fullName evidence="12">Mechanosensitive ion channel family protein</fullName>
    </submittedName>
</protein>
<dbReference type="SUPFAM" id="SSF50182">
    <property type="entry name" value="Sm-like ribonucleoproteins"/>
    <property type="match status" value="1"/>
</dbReference>
<dbReference type="GO" id="GO:0008381">
    <property type="term" value="F:mechanosensitive monoatomic ion channel activity"/>
    <property type="evidence" value="ECO:0007669"/>
    <property type="project" value="InterPro"/>
</dbReference>
<dbReference type="PANTHER" id="PTHR30460:SF0">
    <property type="entry name" value="MODERATE CONDUCTANCE MECHANOSENSITIVE CHANNEL YBIO"/>
    <property type="match status" value="1"/>
</dbReference>
<evidence type="ECO:0000256" key="4">
    <source>
        <dbReference type="ARBA" id="ARBA00022692"/>
    </source>
</evidence>
<feature type="transmembrane region" description="Helical" evidence="8">
    <location>
        <begin position="541"/>
        <end position="563"/>
    </location>
</feature>
<dbReference type="Gene3D" id="1.10.287.1260">
    <property type="match status" value="1"/>
</dbReference>
<dbReference type="Pfam" id="PF00924">
    <property type="entry name" value="MS_channel_2nd"/>
    <property type="match status" value="1"/>
</dbReference>
<dbReference type="InterPro" id="IPR010920">
    <property type="entry name" value="LSM_dom_sf"/>
</dbReference>
<evidence type="ECO:0000313" key="13">
    <source>
        <dbReference type="Proteomes" id="UP000655420"/>
    </source>
</evidence>
<organism evidence="12 13">
    <name type="scientific">Thermohalobaculum xanthum</name>
    <dbReference type="NCBI Taxonomy" id="2753746"/>
    <lineage>
        <taxon>Bacteria</taxon>
        <taxon>Pseudomonadati</taxon>
        <taxon>Pseudomonadota</taxon>
        <taxon>Alphaproteobacteria</taxon>
        <taxon>Rhodobacterales</taxon>
        <taxon>Paracoccaceae</taxon>
        <taxon>Thermohalobaculum</taxon>
    </lineage>
</organism>
<dbReference type="InterPro" id="IPR049278">
    <property type="entry name" value="MS_channel_C"/>
</dbReference>
<keyword evidence="6 8" id="KW-0472">Membrane</keyword>
<comment type="similarity">
    <text evidence="2">Belongs to the MscS (TC 1.A.23) family.</text>
</comment>
<feature type="transmembrane region" description="Helical" evidence="8">
    <location>
        <begin position="302"/>
        <end position="323"/>
    </location>
</feature>
<accession>A0A8J7SE72</accession>
<evidence type="ECO:0000256" key="5">
    <source>
        <dbReference type="ARBA" id="ARBA00022989"/>
    </source>
</evidence>
<dbReference type="Gene3D" id="3.30.70.100">
    <property type="match status" value="1"/>
</dbReference>
<dbReference type="Gene3D" id="2.30.30.60">
    <property type="match status" value="1"/>
</dbReference>
<keyword evidence="13" id="KW-1185">Reference proteome</keyword>
<feature type="transmembrane region" description="Helical" evidence="8">
    <location>
        <begin position="428"/>
        <end position="450"/>
    </location>
</feature>
<comment type="subcellular location">
    <subcellularLocation>
        <location evidence="1">Cell membrane</location>
        <topology evidence="1">Multi-pass membrane protein</topology>
    </subcellularLocation>
</comment>
<feature type="transmembrane region" description="Helical" evidence="8">
    <location>
        <begin position="223"/>
        <end position="242"/>
    </location>
</feature>
<feature type="domain" description="Mechanosensitive ion channel MscS" evidence="9">
    <location>
        <begin position="561"/>
        <end position="626"/>
    </location>
</feature>
<feature type="domain" description="Mechanosensitive ion channel transmembrane helices 2/3" evidence="11">
    <location>
        <begin position="523"/>
        <end position="560"/>
    </location>
</feature>
<feature type="compositionally biased region" description="Basic and acidic residues" evidence="7">
    <location>
        <begin position="391"/>
        <end position="406"/>
    </location>
</feature>
<dbReference type="Proteomes" id="UP000655420">
    <property type="component" value="Unassembled WGS sequence"/>
</dbReference>
<dbReference type="SUPFAM" id="SSF82861">
    <property type="entry name" value="Mechanosensitive channel protein MscS (YggB), transmembrane region"/>
    <property type="match status" value="1"/>
</dbReference>
<feature type="compositionally biased region" description="Acidic residues" evidence="7">
    <location>
        <begin position="370"/>
        <end position="379"/>
    </location>
</feature>
<reference evidence="12" key="1">
    <citation type="submission" date="2020-12" db="EMBL/GenBank/DDBJ databases">
        <title>Bacterial taxonomy.</title>
        <authorList>
            <person name="Pan X."/>
        </authorList>
    </citation>
    <scope>NUCLEOTIDE SEQUENCE</scope>
    <source>
        <strain evidence="12">M0105</strain>
    </source>
</reference>
<feature type="region of interest" description="Disordered" evidence="7">
    <location>
        <begin position="736"/>
        <end position="772"/>
    </location>
</feature>
<feature type="transmembrane region" description="Helical" evidence="8">
    <location>
        <begin position="64"/>
        <end position="84"/>
    </location>
</feature>
<dbReference type="SUPFAM" id="SSF82689">
    <property type="entry name" value="Mechanosensitive channel protein MscS (YggB), C-terminal domain"/>
    <property type="match status" value="1"/>
</dbReference>
<sequence>MDYARVAGRGVAPETLGARGMIDSAETFVGIFRARLVMILSHAPSAFGEISKTLAAASPTGHPIYFLGIAVFAGLLLVLGRAVIELYNIFVARPVFVRMQRPDPVGYIEKLPVLVNRVLLGWVGLLGMLIIAALVGLIFYEDHVATNLTVLMVFGTYAALNIVNVLWRMILAPYLPEYRLPPLGDGAARRLYMSVNTASIVGIAGVAFSYWAHELGLPRGPHVLVTLVLTLVTVILLLVTIRTNASAVGRVILSGRPASEASWITRMVAALWAPSAAVYLVVTWADLAFRMVMGVEAGPGRILVPFLVLIAGVVIYGAIMYVIERVFARQRRVRALNREAEERRLAEERSETVARVAAIRDEAYFGDTADIDGDGDEEGGGAMLRLAKPSPEPERADGDAVDEERAPPPPQQLPGPGMRTMEDLARRVASLVAVGMAAYLLLQFWGVGGYLIESSIYKAVESLVDVLLIGYIAFHATRIWLDQKIAEEGGDEMPATPLDGEGGGMGASRLATLLPLVRNSILAVIAVSVALLVAIELGVNVAPLFAGAGIVGLAIGFGAQTLVRDIISGAFFLIDDAFRKGEYIDVGEVKGTVEKISIRSFQLRHHLGALHTIPFGEITHLTNFSRDWVMMKLPLRLTYDTDVEKVRKLVKKLGQELLEDPTVGDKFLQPLKSQGVIQMEDSAMIVRVKFMTRPGDQWVVRKRVYQDIRDLFEREGIHFAHREVTVRIPNLPQDRELTEDEQQAAGAAARAAVDLAEPQPAATGTHGRVDDR</sequence>
<comment type="caution">
    <text evidence="12">The sequence shown here is derived from an EMBL/GenBank/DDBJ whole genome shotgun (WGS) entry which is preliminary data.</text>
</comment>
<evidence type="ECO:0000256" key="2">
    <source>
        <dbReference type="ARBA" id="ARBA00008017"/>
    </source>
</evidence>
<evidence type="ECO:0000313" key="12">
    <source>
        <dbReference type="EMBL" id="MBK0399316.1"/>
    </source>
</evidence>
<dbReference type="InterPro" id="IPR011014">
    <property type="entry name" value="MscS_channel_TM-2"/>
</dbReference>
<feature type="domain" description="Mechanosensitive ion channel MscS C-terminal" evidence="10">
    <location>
        <begin position="637"/>
        <end position="719"/>
    </location>
</feature>
<keyword evidence="3" id="KW-1003">Cell membrane</keyword>
<feature type="transmembrane region" description="Helical" evidence="8">
    <location>
        <begin position="119"/>
        <end position="140"/>
    </location>
</feature>
<feature type="transmembrane region" description="Helical" evidence="8">
    <location>
        <begin position="263"/>
        <end position="282"/>
    </location>
</feature>
<dbReference type="EMBL" id="JAEHHL010000004">
    <property type="protein sequence ID" value="MBK0399316.1"/>
    <property type="molecule type" value="Genomic_DNA"/>
</dbReference>
<dbReference type="InterPro" id="IPR006685">
    <property type="entry name" value="MscS_channel_2nd"/>
</dbReference>
<evidence type="ECO:0000256" key="7">
    <source>
        <dbReference type="SAM" id="MobiDB-lite"/>
    </source>
</evidence>
<dbReference type="PANTHER" id="PTHR30460">
    <property type="entry name" value="MODERATE CONDUCTANCE MECHANOSENSITIVE CHANNEL YBIO"/>
    <property type="match status" value="1"/>
</dbReference>
<keyword evidence="4 8" id="KW-0812">Transmembrane</keyword>
<dbReference type="AlphaFoldDB" id="A0A8J7SE72"/>
<evidence type="ECO:0000256" key="6">
    <source>
        <dbReference type="ARBA" id="ARBA00023136"/>
    </source>
</evidence>
<feature type="transmembrane region" description="Helical" evidence="8">
    <location>
        <begin position="146"/>
        <end position="170"/>
    </location>
</feature>
<proteinExistence type="inferred from homology"/>
<dbReference type="GO" id="GO:0005886">
    <property type="term" value="C:plasma membrane"/>
    <property type="evidence" value="ECO:0007669"/>
    <property type="project" value="UniProtKB-SubCell"/>
</dbReference>
<gene>
    <name evidence="12" type="ORF">H0I76_08945</name>
</gene>
<evidence type="ECO:0000259" key="11">
    <source>
        <dbReference type="Pfam" id="PF21088"/>
    </source>
</evidence>
<evidence type="ECO:0000259" key="9">
    <source>
        <dbReference type="Pfam" id="PF00924"/>
    </source>
</evidence>
<feature type="transmembrane region" description="Helical" evidence="8">
    <location>
        <begin position="191"/>
        <end position="211"/>
    </location>
</feature>
<evidence type="ECO:0000256" key="8">
    <source>
        <dbReference type="SAM" id="Phobius"/>
    </source>
</evidence>
<feature type="compositionally biased region" description="Low complexity" evidence="7">
    <location>
        <begin position="744"/>
        <end position="756"/>
    </location>
</feature>
<feature type="region of interest" description="Disordered" evidence="7">
    <location>
        <begin position="370"/>
        <end position="417"/>
    </location>
</feature>
<name>A0A8J7SE72_9RHOB</name>
<dbReference type="InterPro" id="IPR011066">
    <property type="entry name" value="MscS_channel_C_sf"/>
</dbReference>
<dbReference type="Pfam" id="PF21082">
    <property type="entry name" value="MS_channel_3rd"/>
    <property type="match status" value="1"/>
</dbReference>
<dbReference type="Pfam" id="PF21088">
    <property type="entry name" value="MS_channel_1st"/>
    <property type="match status" value="1"/>
</dbReference>
<evidence type="ECO:0000259" key="10">
    <source>
        <dbReference type="Pfam" id="PF21082"/>
    </source>
</evidence>
<feature type="transmembrane region" description="Helical" evidence="8">
    <location>
        <begin position="516"/>
        <end position="535"/>
    </location>
</feature>
<keyword evidence="5 8" id="KW-1133">Transmembrane helix</keyword>
<evidence type="ECO:0000256" key="3">
    <source>
        <dbReference type="ARBA" id="ARBA00022475"/>
    </source>
</evidence>
<evidence type="ECO:0000256" key="1">
    <source>
        <dbReference type="ARBA" id="ARBA00004651"/>
    </source>
</evidence>
<dbReference type="InterPro" id="IPR045276">
    <property type="entry name" value="YbiO_bact"/>
</dbReference>